<gene>
    <name evidence="1" type="ORF">DPMN_056028</name>
</gene>
<protein>
    <submittedName>
        <fullName evidence="1">Uncharacterized protein</fullName>
    </submittedName>
</protein>
<proteinExistence type="predicted"/>
<accession>A0A9D4CQZ6</accession>
<dbReference type="Proteomes" id="UP000828390">
    <property type="component" value="Unassembled WGS sequence"/>
</dbReference>
<organism evidence="1 2">
    <name type="scientific">Dreissena polymorpha</name>
    <name type="common">Zebra mussel</name>
    <name type="synonym">Mytilus polymorpha</name>
    <dbReference type="NCBI Taxonomy" id="45954"/>
    <lineage>
        <taxon>Eukaryota</taxon>
        <taxon>Metazoa</taxon>
        <taxon>Spiralia</taxon>
        <taxon>Lophotrochozoa</taxon>
        <taxon>Mollusca</taxon>
        <taxon>Bivalvia</taxon>
        <taxon>Autobranchia</taxon>
        <taxon>Heteroconchia</taxon>
        <taxon>Euheterodonta</taxon>
        <taxon>Imparidentia</taxon>
        <taxon>Neoheterodontei</taxon>
        <taxon>Myida</taxon>
        <taxon>Dreissenoidea</taxon>
        <taxon>Dreissenidae</taxon>
        <taxon>Dreissena</taxon>
    </lineage>
</organism>
<evidence type="ECO:0000313" key="2">
    <source>
        <dbReference type="Proteomes" id="UP000828390"/>
    </source>
</evidence>
<comment type="caution">
    <text evidence="1">The sequence shown here is derived from an EMBL/GenBank/DDBJ whole genome shotgun (WGS) entry which is preliminary data.</text>
</comment>
<evidence type="ECO:0000313" key="1">
    <source>
        <dbReference type="EMBL" id="KAH3730050.1"/>
    </source>
</evidence>
<dbReference type="AlphaFoldDB" id="A0A9D4CQZ6"/>
<reference evidence="1" key="2">
    <citation type="submission" date="2020-11" db="EMBL/GenBank/DDBJ databases">
        <authorList>
            <person name="McCartney M.A."/>
            <person name="Auch B."/>
            <person name="Kono T."/>
            <person name="Mallez S."/>
            <person name="Becker A."/>
            <person name="Gohl D.M."/>
            <person name="Silverstein K.A.T."/>
            <person name="Koren S."/>
            <person name="Bechman K.B."/>
            <person name="Herman A."/>
            <person name="Abrahante J.E."/>
            <person name="Garbe J."/>
        </authorList>
    </citation>
    <scope>NUCLEOTIDE SEQUENCE</scope>
    <source>
        <strain evidence="1">Duluth1</strain>
        <tissue evidence="1">Whole animal</tissue>
    </source>
</reference>
<keyword evidence="2" id="KW-1185">Reference proteome</keyword>
<sequence length="63" mass="6996">MMVAFAAVEVTWTNVYLIVAVTAVKVTWRDVYMMVAFAAVAVTWTEVLHDCSGYRCGGNMDKC</sequence>
<reference evidence="1" key="1">
    <citation type="journal article" date="2019" name="bioRxiv">
        <title>The Genome of the Zebra Mussel, Dreissena polymorpha: A Resource for Invasive Species Research.</title>
        <authorList>
            <person name="McCartney M.A."/>
            <person name="Auch B."/>
            <person name="Kono T."/>
            <person name="Mallez S."/>
            <person name="Zhang Y."/>
            <person name="Obille A."/>
            <person name="Becker A."/>
            <person name="Abrahante J.E."/>
            <person name="Garbe J."/>
            <person name="Badalamenti J.P."/>
            <person name="Herman A."/>
            <person name="Mangelson H."/>
            <person name="Liachko I."/>
            <person name="Sullivan S."/>
            <person name="Sone E.D."/>
            <person name="Koren S."/>
            <person name="Silverstein K.A.T."/>
            <person name="Beckman K.B."/>
            <person name="Gohl D.M."/>
        </authorList>
    </citation>
    <scope>NUCLEOTIDE SEQUENCE</scope>
    <source>
        <strain evidence="1">Duluth1</strain>
        <tissue evidence="1">Whole animal</tissue>
    </source>
</reference>
<dbReference type="EMBL" id="JAIWYP010000012">
    <property type="protein sequence ID" value="KAH3730050.1"/>
    <property type="molecule type" value="Genomic_DNA"/>
</dbReference>
<name>A0A9D4CQZ6_DREPO</name>